<name>D7BMJ3_ARCHD</name>
<proteinExistence type="predicted"/>
<keyword evidence="1" id="KW-0227">DNA damage</keyword>
<dbReference type="GO" id="GO:0006281">
    <property type="term" value="P:DNA repair"/>
    <property type="evidence" value="ECO:0007669"/>
    <property type="project" value="InterPro"/>
</dbReference>
<dbReference type="InterPro" id="IPR014048">
    <property type="entry name" value="MethylDNA_cys_MeTrfase_DNA-bd"/>
</dbReference>
<feature type="domain" description="Methylated-DNA-[protein]-cysteine S-methyltransferase DNA binding" evidence="3">
    <location>
        <begin position="127"/>
        <end position="182"/>
    </location>
</feature>
<evidence type="ECO:0000313" key="5">
    <source>
        <dbReference type="Proteomes" id="UP000000376"/>
    </source>
</evidence>
<evidence type="ECO:0000313" key="4">
    <source>
        <dbReference type="EMBL" id="ADH92142.1"/>
    </source>
</evidence>
<dbReference type="Proteomes" id="UP000000376">
    <property type="component" value="Chromosome"/>
</dbReference>
<dbReference type="KEGG" id="ahe:Arch_0387"/>
<gene>
    <name evidence="4" type="ordered locus">Arch_0387</name>
</gene>
<reference evidence="4 5" key="1">
    <citation type="journal article" date="2010" name="Stand. Genomic Sci.">
        <title>Complete genome sequence of Arcanobacterium haemolyticum type strain (11018).</title>
        <authorList>
            <person name="Yasawong M."/>
            <person name="Teshima H."/>
            <person name="Lapidus A."/>
            <person name="Nolan M."/>
            <person name="Lucas S."/>
            <person name="Glavina Del Rio T."/>
            <person name="Tice H."/>
            <person name="Cheng J."/>
            <person name="Bruce D."/>
            <person name="Detter C."/>
            <person name="Tapia R."/>
            <person name="Han C."/>
            <person name="Goodwin L."/>
            <person name="Pitluck S."/>
            <person name="Liolios K."/>
            <person name="Ivanova N."/>
            <person name="Mavromatis K."/>
            <person name="Mikhailova N."/>
            <person name="Pati A."/>
            <person name="Chen A."/>
            <person name="Palaniappan K."/>
            <person name="Land M."/>
            <person name="Hauser L."/>
            <person name="Chang Y."/>
            <person name="Jeffries C."/>
            <person name="Rohde M."/>
            <person name="Sikorski J."/>
            <person name="Pukall R."/>
            <person name="Goker M."/>
            <person name="Woyke T."/>
            <person name="Bristow J."/>
            <person name="Eisen J."/>
            <person name="Markowitz V."/>
            <person name="Hugenholtz P."/>
            <person name="Kyrpides N."/>
            <person name="Klenk H."/>
        </authorList>
    </citation>
    <scope>NUCLEOTIDE SEQUENCE [LARGE SCALE GENOMIC DNA]</scope>
    <source>
        <strain evidence="5">ATCC 9345 / DSM 20595 / CCUG 17215 / LMG 16163 / NBRC 15585 / NCTC 8452 / 11018</strain>
    </source>
</reference>
<evidence type="ECO:0000259" key="3">
    <source>
        <dbReference type="Pfam" id="PF01035"/>
    </source>
</evidence>
<dbReference type="EMBL" id="CP002045">
    <property type="protein sequence ID" value="ADH92142.1"/>
    <property type="molecule type" value="Genomic_DNA"/>
</dbReference>
<sequence>MHIRLALHTGNSVIDSYGLEATICEGFLVATTFVPHRDTGEWLDTQLIQAGSISTADTANTTDHITTTGRANATGRTTDHANGTTAPAASEDLHTAALLETAFAGWRNTGDPSLFRHLPLAPAHTAFAAQIRAALLALAPSQTISYHSLAACTHSPNAIRAAASACARNPLPLIVPCHAVLPTPAQHMLASTPQALNTPDFSPGKYAFGSDLKLAILRHESCF</sequence>
<dbReference type="eggNOG" id="COG0350">
    <property type="taxonomic scope" value="Bacteria"/>
</dbReference>
<evidence type="ECO:0000256" key="2">
    <source>
        <dbReference type="SAM" id="MobiDB-lite"/>
    </source>
</evidence>
<accession>D7BMJ3</accession>
<evidence type="ECO:0000256" key="1">
    <source>
        <dbReference type="ARBA" id="ARBA00022763"/>
    </source>
</evidence>
<dbReference type="InterPro" id="IPR036217">
    <property type="entry name" value="MethylDNA_cys_MeTrfase_DNAb"/>
</dbReference>
<dbReference type="GO" id="GO:0003824">
    <property type="term" value="F:catalytic activity"/>
    <property type="evidence" value="ECO:0007669"/>
    <property type="project" value="InterPro"/>
</dbReference>
<keyword evidence="5" id="KW-1185">Reference proteome</keyword>
<organism evidence="4 5">
    <name type="scientific">Arcanobacterium haemolyticum (strain ATCC 9345 / DSM 20595 / CCM 5947 / CCUG 17215 / LMG 16163 / NBRC 15585 / NCTC 8452 / 11018)</name>
    <dbReference type="NCBI Taxonomy" id="644284"/>
    <lineage>
        <taxon>Bacteria</taxon>
        <taxon>Bacillati</taxon>
        <taxon>Actinomycetota</taxon>
        <taxon>Actinomycetes</taxon>
        <taxon>Actinomycetales</taxon>
        <taxon>Actinomycetaceae</taxon>
        <taxon>Arcanobacterium</taxon>
    </lineage>
</organism>
<dbReference type="SUPFAM" id="SSF46767">
    <property type="entry name" value="Methylated DNA-protein cysteine methyltransferase, C-terminal domain"/>
    <property type="match status" value="1"/>
</dbReference>
<dbReference type="PANTHER" id="PTHR10815:SF13">
    <property type="entry name" value="METHYLATED-DNA--PROTEIN-CYSTEINE METHYLTRANSFERASE"/>
    <property type="match status" value="1"/>
</dbReference>
<feature type="region of interest" description="Disordered" evidence="2">
    <location>
        <begin position="59"/>
        <end position="86"/>
    </location>
</feature>
<dbReference type="STRING" id="644284.Arch_0387"/>
<dbReference type="PANTHER" id="PTHR10815">
    <property type="entry name" value="METHYLATED-DNA--PROTEIN-CYSTEINE METHYLTRANSFERASE"/>
    <property type="match status" value="1"/>
</dbReference>
<dbReference type="HOGENOM" id="CLU_1238108_0_0_11"/>
<dbReference type="NCBIfam" id="TIGR00589">
    <property type="entry name" value="ogt"/>
    <property type="match status" value="1"/>
</dbReference>
<dbReference type="AlphaFoldDB" id="D7BMJ3"/>
<protein>
    <submittedName>
        <fullName evidence="4">Methylated-DNA/protein-cysteinemethyltransferase</fullName>
    </submittedName>
</protein>
<feature type="compositionally biased region" description="Low complexity" evidence="2">
    <location>
        <begin position="59"/>
        <end position="76"/>
    </location>
</feature>
<dbReference type="InterPro" id="IPR036388">
    <property type="entry name" value="WH-like_DNA-bd_sf"/>
</dbReference>
<dbReference type="Pfam" id="PF01035">
    <property type="entry name" value="DNA_binding_1"/>
    <property type="match status" value="1"/>
</dbReference>
<dbReference type="Gene3D" id="1.10.10.10">
    <property type="entry name" value="Winged helix-like DNA-binding domain superfamily/Winged helix DNA-binding domain"/>
    <property type="match status" value="1"/>
</dbReference>